<dbReference type="EMBL" id="JABEQF010000003">
    <property type="protein sequence ID" value="MBB2189407.1"/>
    <property type="molecule type" value="Genomic_DNA"/>
</dbReference>
<name>A0A7W4JR59_9PROT</name>
<evidence type="ECO:0000256" key="1">
    <source>
        <dbReference type="SAM" id="MobiDB-lite"/>
    </source>
</evidence>
<dbReference type="Gene3D" id="1.25.40.10">
    <property type="entry name" value="Tetratricopeptide repeat domain"/>
    <property type="match status" value="1"/>
</dbReference>
<feature type="compositionally biased region" description="Low complexity" evidence="1">
    <location>
        <begin position="76"/>
        <end position="88"/>
    </location>
</feature>
<accession>A0A7W4JR59</accession>
<proteinExistence type="predicted"/>
<protein>
    <recommendedName>
        <fullName evidence="4">Tetratricopeptide repeat protein</fullName>
    </recommendedName>
</protein>
<feature type="region of interest" description="Disordered" evidence="1">
    <location>
        <begin position="1"/>
        <end position="96"/>
    </location>
</feature>
<evidence type="ECO:0000313" key="3">
    <source>
        <dbReference type="Proteomes" id="UP000555756"/>
    </source>
</evidence>
<dbReference type="Proteomes" id="UP000555756">
    <property type="component" value="Unassembled WGS sequence"/>
</dbReference>
<reference evidence="2 3" key="1">
    <citation type="submission" date="2020-04" db="EMBL/GenBank/DDBJ databases">
        <title>Description of novel Gluconacetobacter.</title>
        <authorList>
            <person name="Sombolestani A."/>
        </authorList>
    </citation>
    <scope>NUCLEOTIDE SEQUENCE [LARGE SCALE GENOMIC DNA]</scope>
    <source>
        <strain evidence="2 3">LMG 21311</strain>
    </source>
</reference>
<evidence type="ECO:0008006" key="4">
    <source>
        <dbReference type="Google" id="ProtNLM"/>
    </source>
</evidence>
<organism evidence="2 3">
    <name type="scientific">Gluconacetobacter azotocaptans</name>
    <dbReference type="NCBI Taxonomy" id="142834"/>
    <lineage>
        <taxon>Bacteria</taxon>
        <taxon>Pseudomonadati</taxon>
        <taxon>Pseudomonadota</taxon>
        <taxon>Alphaproteobacteria</taxon>
        <taxon>Acetobacterales</taxon>
        <taxon>Acetobacteraceae</taxon>
        <taxon>Gluconacetobacter</taxon>
    </lineage>
</organism>
<sequence>MLLSCSAMTPVMAAGRHPAPTSAPAPTQVQGAPQDNDPSEAGLPKGLPSSWKATVLDVPAPPSKAGAGNRSRNARVRTTATTAATGANVPPQAEPSRNRVLIPLPPHMGIAGFPSGDNFVIVVDNAEPMDTSALRGDGIFSTLTVNTLPDATVIQVRLPDTRHLYLSQQSEGWVLGDKPPPEADYNDRPVINPRQGDSGGILYPMRRPGRVLSITDPTSGARLLVGTSASDDGGILSLRNGDGYDVWPTTEGVVVAARSPDIGLKATPEGALLTSSGTSVPDSAAAVYGSDVDLHWLDLRNLSGKALGARFHNATIAAADSQPAQRFARRLDAARAAFGAGAFVEARGILTVALQDDPEEGARSDVRFLLAASELLSGSTEEASLLAGPWPDDQVRATQVWRGLYLASTGGHDTEAASLLARDFARLKNYPDTVRDIVLPIAAEEIGRYGSPDELSALDGMPAGAPYLLAAAFKELRTGKRDRAYAAFRKLVDNRNPIISEKALEQVISLDLADGRITPDSAAEQFGSMIPDARLAGREAAVRLLQADVYGRMEKWSDALTAIDQAQAASSLVSHDMVAPLLFQTLAEIADAGAKGTDQGSLLHNTALLRAHLPELPPGPKKGDILVPYGKMLLALGLPDEAAQAFSDAIPMLDSPAVRALAGEELANADIARNLPKDAAEALARTDDPGLPVELKANERRILAKIALATGDQTASLSLLRGDTNMAALDMSARIHEGKDEWAAAVRDVRRIAETEIPKKNPLTRKQQALALRLASDAAQAGDRPTLDWITDRVGDRQMEHNSERVFKLLTKRQEVTSSINSISLPE</sequence>
<feature type="region of interest" description="Disordered" evidence="1">
    <location>
        <begin position="172"/>
        <end position="199"/>
    </location>
</feature>
<dbReference type="AlphaFoldDB" id="A0A7W4JR59"/>
<gene>
    <name evidence="2" type="ORF">HLH34_05440</name>
</gene>
<dbReference type="InterPro" id="IPR011990">
    <property type="entry name" value="TPR-like_helical_dom_sf"/>
</dbReference>
<feature type="compositionally biased region" description="Polar residues" evidence="1">
    <location>
        <begin position="24"/>
        <end position="33"/>
    </location>
</feature>
<keyword evidence="3" id="KW-1185">Reference proteome</keyword>
<comment type="caution">
    <text evidence="2">The sequence shown here is derived from an EMBL/GenBank/DDBJ whole genome shotgun (WGS) entry which is preliminary data.</text>
</comment>
<evidence type="ECO:0000313" key="2">
    <source>
        <dbReference type="EMBL" id="MBB2189407.1"/>
    </source>
</evidence>